<dbReference type="PANTHER" id="PTHR42084:SF1">
    <property type="entry name" value="SERINE_THREONINE-PROTEIN KINASE PPK6"/>
    <property type="match status" value="1"/>
</dbReference>
<protein>
    <recommendedName>
        <fullName evidence="5">Serine/threonine-protein kinase ppk6</fullName>
    </recommendedName>
</protein>
<reference evidence="4" key="3">
    <citation type="submission" date="2025-04" db="UniProtKB">
        <authorList>
            <consortium name="RefSeq"/>
        </authorList>
    </citation>
    <scope>IDENTIFICATION</scope>
    <source>
        <strain evidence="4">CBS 304.34</strain>
    </source>
</reference>
<feature type="region of interest" description="Disordered" evidence="1">
    <location>
        <begin position="154"/>
        <end position="181"/>
    </location>
</feature>
<feature type="compositionally biased region" description="Polar residues" evidence="1">
    <location>
        <begin position="158"/>
        <end position="168"/>
    </location>
</feature>
<dbReference type="OrthoDB" id="5420391at2759"/>
<reference evidence="2 4" key="1">
    <citation type="journal article" date="2020" name="Stud. Mycol.">
        <title>101 Dothideomycetes genomes: a test case for predicting lifestyles and emergence of pathogens.</title>
        <authorList>
            <person name="Haridas S."/>
            <person name="Albert R."/>
            <person name="Binder M."/>
            <person name="Bloem J."/>
            <person name="Labutti K."/>
            <person name="Salamov A."/>
            <person name="Andreopoulos B."/>
            <person name="Baker S."/>
            <person name="Barry K."/>
            <person name="Bills G."/>
            <person name="Bluhm B."/>
            <person name="Cannon C."/>
            <person name="Castanera R."/>
            <person name="Culley D."/>
            <person name="Daum C."/>
            <person name="Ezra D."/>
            <person name="Gonzalez J."/>
            <person name="Henrissat B."/>
            <person name="Kuo A."/>
            <person name="Liang C."/>
            <person name="Lipzen A."/>
            <person name="Lutzoni F."/>
            <person name="Magnuson J."/>
            <person name="Mondo S."/>
            <person name="Nolan M."/>
            <person name="Ohm R."/>
            <person name="Pangilinan J."/>
            <person name="Park H.-J."/>
            <person name="Ramirez L."/>
            <person name="Alfaro M."/>
            <person name="Sun H."/>
            <person name="Tritt A."/>
            <person name="Yoshinaga Y."/>
            <person name="Zwiers L.-H."/>
            <person name="Turgeon B."/>
            <person name="Goodwin S."/>
            <person name="Spatafora J."/>
            <person name="Crous P."/>
            <person name="Grigoriev I."/>
        </authorList>
    </citation>
    <scope>NUCLEOTIDE SEQUENCE</scope>
    <source>
        <strain evidence="2 4">CBS 304.34</strain>
    </source>
</reference>
<keyword evidence="3" id="KW-1185">Reference proteome</keyword>
<evidence type="ECO:0000313" key="4">
    <source>
        <dbReference type="RefSeq" id="XP_033569913.1"/>
    </source>
</evidence>
<dbReference type="RefSeq" id="XP_033569913.1">
    <property type="nucleotide sequence ID" value="XM_033726196.1"/>
</dbReference>
<gene>
    <name evidence="2 4" type="ORF">BDZ99DRAFT_527043</name>
</gene>
<feature type="compositionally biased region" description="Low complexity" evidence="1">
    <location>
        <begin position="290"/>
        <end position="303"/>
    </location>
</feature>
<evidence type="ECO:0000256" key="1">
    <source>
        <dbReference type="SAM" id="MobiDB-lite"/>
    </source>
</evidence>
<dbReference type="Proteomes" id="UP000504636">
    <property type="component" value="Unplaced"/>
</dbReference>
<evidence type="ECO:0000313" key="3">
    <source>
        <dbReference type="Proteomes" id="UP000504636"/>
    </source>
</evidence>
<dbReference type="GeneID" id="54467089"/>
<reference evidence="4" key="2">
    <citation type="submission" date="2020-04" db="EMBL/GenBank/DDBJ databases">
        <authorList>
            <consortium name="NCBI Genome Project"/>
        </authorList>
    </citation>
    <scope>NUCLEOTIDE SEQUENCE</scope>
    <source>
        <strain evidence="4">CBS 304.34</strain>
    </source>
</reference>
<sequence>MSSDLFAAFAPQPASATSPSTSDADRAAASGPHAPPQSSQPFSFFDDLGAPEAGRGNAQSQTAPKASKDGLIWSSFESSRPKDVPAVSEDGDDWGDFEGAPEAQPSPSMAAGSGSQRAYRLTQRPEPLATPVAHNAHIVTARSEQGVGFPVIHGLPSAVTSRPSSQKPTRAEPTQAFTNQDLSGRGLSVLFDATELEAGDDDFGDFETPVVPHSTVSADARINPWSNQANQPISIAVLDTPSASFKSISQPSPTKQETQSWDEFAEWDENSPKAANDTSNTVDTPVLTFPSMMPSSNSASSDNEPPPTNIPPPGVLLSLFPLLFSEAQTQLFKPMAAQTYQMKNRILSDHTTVGFLQGYLAIATVAARVIAGRKLRWKRDAHLAQGMRVGPASSRATSGMKLTGIDKSEMNKEEREVLDVVRAWKDQVGRLRSAVAAANAINPGCLGPVPDIQEAMPVKLLSEADGGVPAPKQCALCGLKREERVAKVDVAVEDSFGEWWVEQTRMHRGCKNFWEKNKDVLRQR</sequence>
<feature type="region of interest" description="Disordered" evidence="1">
    <location>
        <begin position="269"/>
        <end position="310"/>
    </location>
</feature>
<dbReference type="PANTHER" id="PTHR42084">
    <property type="entry name" value="YALI0E26631P"/>
    <property type="match status" value="1"/>
</dbReference>
<accession>A0A6A6Y2T2</accession>
<proteinExistence type="predicted"/>
<name>A0A6A6Y2T2_9PEZI</name>
<feature type="compositionally biased region" description="Low complexity" evidence="1">
    <location>
        <begin position="1"/>
        <end position="30"/>
    </location>
</feature>
<dbReference type="EMBL" id="MU003720">
    <property type="protein sequence ID" value="KAF2802949.1"/>
    <property type="molecule type" value="Genomic_DNA"/>
</dbReference>
<feature type="region of interest" description="Disordered" evidence="1">
    <location>
        <begin position="1"/>
        <end position="120"/>
    </location>
</feature>
<organism evidence="2">
    <name type="scientific">Mytilinidion resinicola</name>
    <dbReference type="NCBI Taxonomy" id="574789"/>
    <lineage>
        <taxon>Eukaryota</taxon>
        <taxon>Fungi</taxon>
        <taxon>Dikarya</taxon>
        <taxon>Ascomycota</taxon>
        <taxon>Pezizomycotina</taxon>
        <taxon>Dothideomycetes</taxon>
        <taxon>Pleosporomycetidae</taxon>
        <taxon>Mytilinidiales</taxon>
        <taxon>Mytilinidiaceae</taxon>
        <taxon>Mytilinidion</taxon>
    </lineage>
</organism>
<evidence type="ECO:0008006" key="5">
    <source>
        <dbReference type="Google" id="ProtNLM"/>
    </source>
</evidence>
<dbReference type="AlphaFoldDB" id="A0A6A6Y2T2"/>
<evidence type="ECO:0000313" key="2">
    <source>
        <dbReference type="EMBL" id="KAF2802949.1"/>
    </source>
</evidence>